<keyword evidence="3" id="KW-0813">Transport</keyword>
<evidence type="ECO:0000256" key="12">
    <source>
        <dbReference type="ARBA" id="ARBA00041072"/>
    </source>
</evidence>
<evidence type="ECO:0000313" key="16">
    <source>
        <dbReference type="Proteomes" id="UP000694554"/>
    </source>
</evidence>
<dbReference type="GO" id="GO:0043235">
    <property type="term" value="C:receptor complex"/>
    <property type="evidence" value="ECO:0007669"/>
    <property type="project" value="TreeGrafter"/>
</dbReference>
<evidence type="ECO:0000256" key="14">
    <source>
        <dbReference type="SAM" id="Phobius"/>
    </source>
</evidence>
<keyword evidence="7 14" id="KW-1133">Transmembrane helix</keyword>
<keyword evidence="9" id="KW-1015">Disulfide bond</keyword>
<dbReference type="GO" id="GO:0009986">
    <property type="term" value="C:cell surface"/>
    <property type="evidence" value="ECO:0007669"/>
    <property type="project" value="TreeGrafter"/>
</dbReference>
<proteinExistence type="inferred from homology"/>
<dbReference type="PANTHER" id="PTHR14076">
    <property type="entry name" value="RECEPTOR ACTIVITY MODIFYING PROTEIN RAMP"/>
    <property type="match status" value="1"/>
</dbReference>
<evidence type="ECO:0000256" key="9">
    <source>
        <dbReference type="ARBA" id="ARBA00023157"/>
    </source>
</evidence>
<evidence type="ECO:0000256" key="6">
    <source>
        <dbReference type="ARBA" id="ARBA00022729"/>
    </source>
</evidence>
<reference evidence="15" key="1">
    <citation type="submission" date="2019-08" db="EMBL/GenBank/DDBJ databases">
        <title>Phocoena sinus (Vaquita) genome, mPhoSin1, primary haplotype.</title>
        <authorList>
            <person name="Morin P."/>
            <person name="Mountcastle J."/>
            <person name="Fungtammasan C."/>
            <person name="Rhie A."/>
            <person name="Rojas-Bracho L."/>
            <person name="Smith C.R."/>
            <person name="Taylor B.L."/>
            <person name="Gulland F.M.D."/>
            <person name="Musser W."/>
            <person name="Houck M."/>
            <person name="Haase B."/>
            <person name="Paez S."/>
            <person name="Howe K."/>
            <person name="Torrance J."/>
            <person name="Formenti G."/>
            <person name="Phillippy A."/>
            <person name="Ryder O."/>
            <person name="Jarvis E.D."/>
            <person name="Fedrigo O."/>
        </authorList>
    </citation>
    <scope>NUCLEOTIDE SEQUENCE [LARGE SCALE GENOMIC DNA]</scope>
</reference>
<evidence type="ECO:0000256" key="3">
    <source>
        <dbReference type="ARBA" id="ARBA00022448"/>
    </source>
</evidence>
<dbReference type="Proteomes" id="UP000694554">
    <property type="component" value="Chromosome 9"/>
</dbReference>
<evidence type="ECO:0000313" key="15">
    <source>
        <dbReference type="Ensembl" id="ENSPSNP00000015362.1"/>
    </source>
</evidence>
<evidence type="ECO:0000256" key="8">
    <source>
        <dbReference type="ARBA" id="ARBA00023136"/>
    </source>
</evidence>
<dbReference type="GO" id="GO:0006816">
    <property type="term" value="P:calcium ion transport"/>
    <property type="evidence" value="ECO:0007669"/>
    <property type="project" value="TreeGrafter"/>
</dbReference>
<keyword evidence="5 14" id="KW-0812">Transmembrane</keyword>
<dbReference type="InterPro" id="IPR006985">
    <property type="entry name" value="RAMP"/>
</dbReference>
<reference evidence="15" key="3">
    <citation type="submission" date="2025-09" db="UniProtKB">
        <authorList>
            <consortium name="Ensembl"/>
        </authorList>
    </citation>
    <scope>IDENTIFICATION</scope>
</reference>
<dbReference type="GO" id="GO:0032870">
    <property type="term" value="P:cellular response to hormone stimulus"/>
    <property type="evidence" value="ECO:0007669"/>
    <property type="project" value="TreeGrafter"/>
</dbReference>
<gene>
    <name evidence="15" type="primary">RAMP3</name>
</gene>
<evidence type="ECO:0000256" key="10">
    <source>
        <dbReference type="ARBA" id="ARBA00023170"/>
    </source>
</evidence>
<keyword evidence="8 14" id="KW-0472">Membrane</keyword>
<protein>
    <recommendedName>
        <fullName evidence="12">Receptor activity-modifying protein 3</fullName>
    </recommendedName>
</protein>
<dbReference type="PANTHER" id="PTHR14076:SF2">
    <property type="entry name" value="RECEPTOR ACTIVITY-MODIFYING PROTEIN 3"/>
    <property type="match status" value="1"/>
</dbReference>
<feature type="transmembrane region" description="Helical" evidence="14">
    <location>
        <begin position="287"/>
        <end position="308"/>
    </location>
</feature>
<evidence type="ECO:0000256" key="7">
    <source>
        <dbReference type="ARBA" id="ARBA00022989"/>
    </source>
</evidence>
<dbReference type="GeneTree" id="ENSGT00940000161026"/>
<dbReference type="GO" id="GO:0007186">
    <property type="term" value="P:G protein-coupled receptor signaling pathway"/>
    <property type="evidence" value="ECO:0007669"/>
    <property type="project" value="TreeGrafter"/>
</dbReference>
<evidence type="ECO:0000256" key="5">
    <source>
        <dbReference type="ARBA" id="ARBA00022692"/>
    </source>
</evidence>
<keyword evidence="16" id="KW-1185">Reference proteome</keyword>
<evidence type="ECO:0000256" key="2">
    <source>
        <dbReference type="ARBA" id="ARBA00007087"/>
    </source>
</evidence>
<dbReference type="Ensembl" id="ENSPSNT00000017340.1">
    <property type="protein sequence ID" value="ENSPSNP00000015362.1"/>
    <property type="gene ID" value="ENSPSNG00000011293.1"/>
</dbReference>
<dbReference type="GO" id="GO:0072659">
    <property type="term" value="P:protein localization to plasma membrane"/>
    <property type="evidence" value="ECO:0007669"/>
    <property type="project" value="TreeGrafter"/>
</dbReference>
<name>A0A8C9E2V1_PHOSS</name>
<keyword evidence="6" id="KW-0732">Signal</keyword>
<dbReference type="GO" id="GO:0015026">
    <property type="term" value="F:coreceptor activity"/>
    <property type="evidence" value="ECO:0007669"/>
    <property type="project" value="InterPro"/>
</dbReference>
<dbReference type="GO" id="GO:0031623">
    <property type="term" value="P:receptor internalization"/>
    <property type="evidence" value="ECO:0007669"/>
    <property type="project" value="TreeGrafter"/>
</dbReference>
<dbReference type="GO" id="GO:0008277">
    <property type="term" value="P:regulation of G protein-coupled receptor signaling pathway"/>
    <property type="evidence" value="ECO:0007669"/>
    <property type="project" value="InterPro"/>
</dbReference>
<reference evidence="15" key="2">
    <citation type="submission" date="2025-08" db="UniProtKB">
        <authorList>
            <consortium name="Ensembl"/>
        </authorList>
    </citation>
    <scope>IDENTIFICATION</scope>
</reference>
<dbReference type="Pfam" id="PF04901">
    <property type="entry name" value="RAMP"/>
    <property type="match status" value="1"/>
</dbReference>
<dbReference type="AlphaFoldDB" id="A0A8C9E2V1"/>
<comment type="subcellular location">
    <subcellularLocation>
        <location evidence="1">Cell membrane</location>
        <topology evidence="1">Single-pass type I membrane protein</topology>
    </subcellularLocation>
</comment>
<dbReference type="Gene3D" id="1.10.150.510">
    <property type="entry name" value="Receptor activity modifying family"/>
    <property type="match status" value="1"/>
</dbReference>
<feature type="region of interest" description="Disordered" evidence="13">
    <location>
        <begin position="80"/>
        <end position="100"/>
    </location>
</feature>
<evidence type="ECO:0000256" key="13">
    <source>
        <dbReference type="SAM" id="MobiDB-lite"/>
    </source>
</evidence>
<sequence>MRNPGAGVLPDPKSVQRPGRCCWTLQPSAPGLLEFKGVALTGWAVLTVKGPLSLPRGLGLSSDSQNPSWDMLRVPSPSRCSGHPCSLPPPGRDSISPQPLHSRDPCPSACCPLTCFFPCRPGRPRALWVLSPGCLQVSHSFCTGFNLPRSHGGQGEGGRPQLALRVISRSPSRLMPAVPAVLMAVSSLGECPPVGGCNEKRMLAMLPHCGQTFAERMKKVEVWKWCNLSEFIVYYESFTNCTEVETNVVGCYWPNPLAESFIAGVHRRFFQNCSVDRQHWQDPPDEILIPLIAVPILLTIAMTGVVVWRSKRTDQVV</sequence>
<keyword evidence="11" id="KW-0325">Glycoprotein</keyword>
<keyword evidence="10" id="KW-0675">Receptor</keyword>
<dbReference type="InterPro" id="IPR038126">
    <property type="entry name" value="RAMP_sf"/>
</dbReference>
<accession>A0A8C9E2V1</accession>
<evidence type="ECO:0000256" key="1">
    <source>
        <dbReference type="ARBA" id="ARBA00004251"/>
    </source>
</evidence>
<organism evidence="15 16">
    <name type="scientific">Phocoena sinus</name>
    <name type="common">Vaquita</name>
    <dbReference type="NCBI Taxonomy" id="42100"/>
    <lineage>
        <taxon>Eukaryota</taxon>
        <taxon>Metazoa</taxon>
        <taxon>Chordata</taxon>
        <taxon>Craniata</taxon>
        <taxon>Vertebrata</taxon>
        <taxon>Euteleostomi</taxon>
        <taxon>Mammalia</taxon>
        <taxon>Eutheria</taxon>
        <taxon>Laurasiatheria</taxon>
        <taxon>Artiodactyla</taxon>
        <taxon>Whippomorpha</taxon>
        <taxon>Cetacea</taxon>
        <taxon>Odontoceti</taxon>
        <taxon>Phocoenidae</taxon>
        <taxon>Phocoena</taxon>
    </lineage>
</organism>
<dbReference type="GO" id="GO:0005886">
    <property type="term" value="C:plasma membrane"/>
    <property type="evidence" value="ECO:0007669"/>
    <property type="project" value="UniProtKB-SubCell"/>
</dbReference>
<comment type="similarity">
    <text evidence="2">Belongs to the RAMP family.</text>
</comment>
<dbReference type="FunFam" id="1.10.150.510:FF:000001">
    <property type="entry name" value="Receptor activity modifying protein 3"/>
    <property type="match status" value="1"/>
</dbReference>
<evidence type="ECO:0000256" key="4">
    <source>
        <dbReference type="ARBA" id="ARBA00022475"/>
    </source>
</evidence>
<keyword evidence="4" id="KW-1003">Cell membrane</keyword>
<dbReference type="GO" id="GO:0006886">
    <property type="term" value="P:intracellular protein transport"/>
    <property type="evidence" value="ECO:0007669"/>
    <property type="project" value="InterPro"/>
</dbReference>
<evidence type="ECO:0000256" key="11">
    <source>
        <dbReference type="ARBA" id="ARBA00023180"/>
    </source>
</evidence>